<evidence type="ECO:0000313" key="7">
    <source>
        <dbReference type="Proteomes" id="UP000255057"/>
    </source>
</evidence>
<dbReference type="Proteomes" id="UP000036331">
    <property type="component" value="Unassembled WGS sequence"/>
</dbReference>
<dbReference type="Pfam" id="PF01103">
    <property type="entry name" value="Omp85"/>
    <property type="match status" value="1"/>
</dbReference>
<dbReference type="EMBL" id="UGFO01000004">
    <property type="protein sequence ID" value="STM96189.1"/>
    <property type="molecule type" value="Genomic_DNA"/>
</dbReference>
<reference evidence="4 6" key="1">
    <citation type="journal article" date="2015" name="Genome Announc.">
        <title>Draft Genome Sequences of Human-Pathogenic Escherichia coli O26:H11 Strains Carrying the stx2 Gene Only and Circulating in France.</title>
        <authorList>
            <person name="Delannoy S."/>
            <person name="Mariani-Kurkdjian P."/>
            <person name="Bonacorsi S."/>
            <person name="Liguori S."/>
            <person name="Ison S.A."/>
            <person name="Fach P."/>
        </authorList>
    </citation>
    <scope>NUCLEOTIDE SEQUENCE [LARGE SCALE GENOMIC DNA]</scope>
    <source>
        <strain evidence="4 6">34870</strain>
    </source>
</reference>
<name>A0A136WLC9_ECOLX</name>
<dbReference type="InterPro" id="IPR000184">
    <property type="entry name" value="Bac_surfAg_D15"/>
</dbReference>
<evidence type="ECO:0000256" key="1">
    <source>
        <dbReference type="ARBA" id="ARBA00004370"/>
    </source>
</evidence>
<accession>A0A136WLC9</accession>
<organism evidence="5 7">
    <name type="scientific">Escherichia coli</name>
    <dbReference type="NCBI Taxonomy" id="562"/>
    <lineage>
        <taxon>Bacteria</taxon>
        <taxon>Pseudomonadati</taxon>
        <taxon>Pseudomonadota</taxon>
        <taxon>Gammaproteobacteria</taxon>
        <taxon>Enterobacterales</taxon>
        <taxon>Enterobacteriaceae</taxon>
        <taxon>Escherichia</taxon>
    </lineage>
</organism>
<reference evidence="4" key="2">
    <citation type="submission" date="2017-03" db="EMBL/GenBank/DDBJ databases">
        <title>The mobilome is the main driver of stx2-positive O26:H11 Escherichia coli strains evolution.</title>
        <authorList>
            <person name="Delannoy S."/>
            <person name="Mariani-Kurkdjian P."/>
            <person name="Webb H.E."/>
            <person name="Bonacorsi S."/>
            <person name="Fach P."/>
        </authorList>
    </citation>
    <scope>NUCLEOTIDE SEQUENCE</scope>
    <source>
        <strain evidence="4">34870</strain>
    </source>
</reference>
<dbReference type="AlphaFoldDB" id="A0A136WLC9"/>
<protein>
    <submittedName>
        <fullName evidence="5">Outer membrane protein/protective antigen OMA87</fullName>
    </submittedName>
</protein>
<sequence length="360" mass="40704">MMLPLAAVAGGGTWQERIDSILTKPEQGADTDWGVLAGPFYSPEMGAGVGLVQAAVYQASKQSGGKNSAISVTGFASLTGAFGVELNNYSYLDNDTWRFYLNGVVNKVPTDYWGRGYRAGYVKKNFGEYIAEQQQLSPSFLFRIADNTYIGTGWKFNSVNVVSVNPALRKYMSEHDYQQNSVSSGASVIFSYDSRDFLLNAHRGQGLDVRYTWYSPFLGSDERFSTTEVQYNYYYSLDDRTVLAFDNYARFVSGHVPWDQFSHLGNGRQMRGYYDGRYQDNHVFAFQMEYRRKLAWRHGIAFWVGGGTMSKTVGHLGYGHWLPDAGIGYRFEFKPRMNVRLDFGIGKRSCGFYFQTGEAF</sequence>
<evidence type="ECO:0000313" key="6">
    <source>
        <dbReference type="Proteomes" id="UP000036331"/>
    </source>
</evidence>
<gene>
    <name evidence="4" type="ORF">ABE91_026610</name>
    <name evidence="5" type="ORF">NCTC8960_00306</name>
</gene>
<dbReference type="Proteomes" id="UP000255057">
    <property type="component" value="Unassembled WGS sequence"/>
</dbReference>
<reference evidence="5 7" key="3">
    <citation type="submission" date="2018-06" db="EMBL/GenBank/DDBJ databases">
        <authorList>
            <consortium name="Pathogen Informatics"/>
            <person name="Doyle S."/>
        </authorList>
    </citation>
    <scope>NUCLEOTIDE SEQUENCE [LARGE SCALE GENOMIC DNA]</scope>
    <source>
        <strain evidence="5 7">NCTC8960</strain>
    </source>
</reference>
<proteinExistence type="predicted"/>
<dbReference type="GO" id="GO:0019867">
    <property type="term" value="C:outer membrane"/>
    <property type="evidence" value="ECO:0007669"/>
    <property type="project" value="InterPro"/>
</dbReference>
<dbReference type="Gene3D" id="2.40.160.50">
    <property type="entry name" value="membrane protein fhac: a member of the omp85/tpsb transporter family"/>
    <property type="match status" value="1"/>
</dbReference>
<feature type="domain" description="Bacterial surface antigen (D15)" evidence="3">
    <location>
        <begin position="91"/>
        <end position="360"/>
    </location>
</feature>
<comment type="subcellular location">
    <subcellularLocation>
        <location evidence="1">Membrane</location>
    </subcellularLocation>
</comment>
<evidence type="ECO:0000313" key="4">
    <source>
        <dbReference type="EMBL" id="PBN68612.1"/>
    </source>
</evidence>
<keyword evidence="2" id="KW-0472">Membrane</keyword>
<dbReference type="RefSeq" id="WP_001352824.1">
    <property type="nucleotide sequence ID" value="NZ_LPYC01000028.1"/>
</dbReference>
<evidence type="ECO:0000313" key="5">
    <source>
        <dbReference type="EMBL" id="STM96189.1"/>
    </source>
</evidence>
<evidence type="ECO:0000259" key="3">
    <source>
        <dbReference type="Pfam" id="PF01103"/>
    </source>
</evidence>
<evidence type="ECO:0000256" key="2">
    <source>
        <dbReference type="ARBA" id="ARBA00023136"/>
    </source>
</evidence>
<dbReference type="EMBL" id="LDXE02000007">
    <property type="protein sequence ID" value="PBN68612.1"/>
    <property type="molecule type" value="Genomic_DNA"/>
</dbReference>